<dbReference type="InterPro" id="IPR005225">
    <property type="entry name" value="Small_GTP-bd"/>
</dbReference>
<dbReference type="InterPro" id="IPR024156">
    <property type="entry name" value="Small_GTPase_ARF"/>
</dbReference>
<feature type="binding site" evidence="4">
    <location>
        <begin position="128"/>
        <end position="131"/>
    </location>
    <ligand>
        <name>GTP</name>
        <dbReference type="ChEBI" id="CHEBI:37565"/>
    </ligand>
</feature>
<dbReference type="OMA" id="MDANIPI"/>
<dbReference type="RefSeq" id="XP_038074676.1">
    <property type="nucleotide sequence ID" value="XM_038218748.1"/>
</dbReference>
<evidence type="ECO:0000256" key="6">
    <source>
        <dbReference type="RuleBase" id="RU003925"/>
    </source>
</evidence>
<dbReference type="CDD" id="cd00878">
    <property type="entry name" value="Arf_Arl"/>
    <property type="match status" value="1"/>
</dbReference>
<dbReference type="GO" id="GO:0030010">
    <property type="term" value="P:establishment of cell polarity"/>
    <property type="evidence" value="ECO:0007669"/>
    <property type="project" value="UniProtKB-ARBA"/>
</dbReference>
<dbReference type="FunFam" id="3.40.50.300:FF:000412">
    <property type="entry name" value="ADP-ribosylation factor 1"/>
    <property type="match status" value="1"/>
</dbReference>
<dbReference type="NCBIfam" id="TIGR00231">
    <property type="entry name" value="small_GTP"/>
    <property type="match status" value="1"/>
</dbReference>
<dbReference type="SUPFAM" id="SSF52540">
    <property type="entry name" value="P-loop containing nucleoside triphosphate hydrolases"/>
    <property type="match status" value="1"/>
</dbReference>
<dbReference type="SMART" id="SM00175">
    <property type="entry name" value="RAB"/>
    <property type="match status" value="1"/>
</dbReference>
<feature type="binding site" evidence="4">
    <location>
        <begin position="28"/>
        <end position="35"/>
    </location>
    <ligand>
        <name>GTP</name>
        <dbReference type="ChEBI" id="CHEBI:37565"/>
    </ligand>
</feature>
<dbReference type="InterPro" id="IPR006689">
    <property type="entry name" value="Small_GTPase_ARF/SAR"/>
</dbReference>
<keyword evidence="5" id="KW-0479">Metal-binding</keyword>
<sequence length="196" mass="21920">MGSFFSRRIRDIQNYFSSRVHHRILMLGLDAAGKTTVLYRLKENITVNVIPTIGFNVETVHPAPGLALDMWDVGGGDKIRPLKRHYKRSGVLLVVDSTDHERFDEAREELVMILNDSHVGLPVVILANKQDLPNAVSPSQLCDALRLTDLPKGYPWQIVGTSAINGDGLQEAAISLGKMVKKYKKDNRHLRKDSIP</sequence>
<dbReference type="EnsemblMetazoa" id="XM_038218748.1">
    <property type="protein sequence ID" value="XP_038074676.1"/>
    <property type="gene ID" value="LOC119742621"/>
</dbReference>
<dbReference type="GeneID" id="119742621"/>
<reference evidence="7" key="1">
    <citation type="submission" date="2022-11" db="UniProtKB">
        <authorList>
            <consortium name="EnsemblMetazoa"/>
        </authorList>
    </citation>
    <scope>IDENTIFICATION</scope>
</reference>
<dbReference type="AlphaFoldDB" id="A0A914BFG8"/>
<keyword evidence="5" id="KW-0460">Magnesium</keyword>
<dbReference type="SMART" id="SM00178">
    <property type="entry name" value="SAR"/>
    <property type="match status" value="1"/>
</dbReference>
<feature type="binding site" evidence="5">
    <location>
        <position position="35"/>
    </location>
    <ligand>
        <name>Mg(2+)</name>
        <dbReference type="ChEBI" id="CHEBI:18420"/>
    </ligand>
</feature>
<evidence type="ECO:0000313" key="7">
    <source>
        <dbReference type="EnsemblMetazoa" id="XP_038074676.1"/>
    </source>
</evidence>
<dbReference type="Proteomes" id="UP000887568">
    <property type="component" value="Unplaced"/>
</dbReference>
<dbReference type="GO" id="GO:0003924">
    <property type="term" value="F:GTPase activity"/>
    <property type="evidence" value="ECO:0007669"/>
    <property type="project" value="InterPro"/>
</dbReference>
<accession>A0A914BFG8</accession>
<name>A0A914BFG8_PATMI</name>
<keyword evidence="2 4" id="KW-0547">Nucleotide-binding</keyword>
<evidence type="ECO:0000256" key="3">
    <source>
        <dbReference type="ARBA" id="ARBA00023134"/>
    </source>
</evidence>
<proteinExistence type="inferred from homology"/>
<keyword evidence="3 4" id="KW-0342">GTP-binding</keyword>
<comment type="similarity">
    <text evidence="1 6">Belongs to the small GTPase superfamily. Arf family.</text>
</comment>
<dbReference type="OrthoDB" id="2011769at2759"/>
<dbReference type="Pfam" id="PF00025">
    <property type="entry name" value="Arf"/>
    <property type="match status" value="1"/>
</dbReference>
<keyword evidence="8" id="KW-1185">Reference proteome</keyword>
<dbReference type="PROSITE" id="PS51417">
    <property type="entry name" value="ARF"/>
    <property type="match status" value="1"/>
</dbReference>
<evidence type="ECO:0000256" key="2">
    <source>
        <dbReference type="ARBA" id="ARBA00022741"/>
    </source>
</evidence>
<evidence type="ECO:0000313" key="8">
    <source>
        <dbReference type="Proteomes" id="UP000887568"/>
    </source>
</evidence>
<evidence type="ECO:0000256" key="1">
    <source>
        <dbReference type="ARBA" id="ARBA00010290"/>
    </source>
</evidence>
<protein>
    <recommendedName>
        <fullName evidence="9">ADP-ribosylation factor</fullName>
    </recommendedName>
</protein>
<dbReference type="GO" id="GO:0005525">
    <property type="term" value="F:GTP binding"/>
    <property type="evidence" value="ECO:0007669"/>
    <property type="project" value="UniProtKB-KW"/>
</dbReference>
<dbReference type="InterPro" id="IPR027417">
    <property type="entry name" value="P-loop_NTPase"/>
</dbReference>
<dbReference type="GO" id="GO:0046872">
    <property type="term" value="F:metal ion binding"/>
    <property type="evidence" value="ECO:0007669"/>
    <property type="project" value="UniProtKB-KW"/>
</dbReference>
<evidence type="ECO:0008006" key="9">
    <source>
        <dbReference type="Google" id="ProtNLM"/>
    </source>
</evidence>
<organism evidence="7 8">
    <name type="scientific">Patiria miniata</name>
    <name type="common">Bat star</name>
    <name type="synonym">Asterina miniata</name>
    <dbReference type="NCBI Taxonomy" id="46514"/>
    <lineage>
        <taxon>Eukaryota</taxon>
        <taxon>Metazoa</taxon>
        <taxon>Echinodermata</taxon>
        <taxon>Eleutherozoa</taxon>
        <taxon>Asterozoa</taxon>
        <taxon>Asteroidea</taxon>
        <taxon>Valvatacea</taxon>
        <taxon>Valvatida</taxon>
        <taxon>Asterinidae</taxon>
        <taxon>Patiria</taxon>
    </lineage>
</organism>
<feature type="binding site" evidence="5">
    <location>
        <position position="52"/>
    </location>
    <ligand>
        <name>Mg(2+)</name>
        <dbReference type="ChEBI" id="CHEBI:18420"/>
    </ligand>
</feature>
<evidence type="ECO:0000256" key="4">
    <source>
        <dbReference type="PIRSR" id="PIRSR606689-1"/>
    </source>
</evidence>
<feature type="binding site" evidence="4">
    <location>
        <position position="75"/>
    </location>
    <ligand>
        <name>GTP</name>
        <dbReference type="ChEBI" id="CHEBI:37565"/>
    </ligand>
</feature>
<dbReference type="SMART" id="SM00177">
    <property type="entry name" value="ARF"/>
    <property type="match status" value="1"/>
</dbReference>
<evidence type="ECO:0000256" key="5">
    <source>
        <dbReference type="PIRSR" id="PIRSR606689-2"/>
    </source>
</evidence>
<dbReference type="PANTHER" id="PTHR11711">
    <property type="entry name" value="ADP RIBOSYLATION FACTOR-RELATED"/>
    <property type="match status" value="1"/>
</dbReference>
<dbReference type="PRINTS" id="PR00328">
    <property type="entry name" value="SAR1GTPBP"/>
</dbReference>
<dbReference type="Gene3D" id="3.40.50.300">
    <property type="entry name" value="P-loop containing nucleotide triphosphate hydrolases"/>
    <property type="match status" value="1"/>
</dbReference>